<evidence type="ECO:0000256" key="1">
    <source>
        <dbReference type="SAM" id="MobiDB-lite"/>
    </source>
</evidence>
<dbReference type="Proteomes" id="UP000054359">
    <property type="component" value="Unassembled WGS sequence"/>
</dbReference>
<evidence type="ECO:0000313" key="2">
    <source>
        <dbReference type="EMBL" id="KFM79933.1"/>
    </source>
</evidence>
<dbReference type="EMBL" id="KK121183">
    <property type="protein sequence ID" value="KFM79933.1"/>
    <property type="molecule type" value="Genomic_DNA"/>
</dbReference>
<sequence>MELFKINLPIDILEDFAWHLLGFYRKVISKEFNVRKKKNVPILKRALERSVLTVHKWGAVPVYNTAVERCAYVFKHSPLISSIAGHHLLQLLKQDPRKIDQPLRQGELKVCCLGGGPGTDAVAVSKIVTSVYQAFWFHSRQQLTLRITVIDNDENWSITTQNVMQTLEQTPEFFDAEKMRLSFQFLKADLTQPLKDNDLLEICQADVLTMFYVMSSFSQKSTELAKYRMIQRIFDSMKIGALLLFIDEPISSHYKAMNVSANMFRNLNQVYGPHEHELHILPWDAIKRNIELYSKDLGLSVCSYSCISTVSAWCKESQPIPAASKPAQRSLSESDANQKTLDKQEKIAMRRRLSAGRQDVQQAKMQKRDRTVSLNAAKLKAFDCKVQKLFEDFMDCSVKESEHSVEDDFEDGAYFLTKPKIKRIFLQPSIDKPSKQKRKKSKDSTYEEF</sequence>
<proteinExistence type="predicted"/>
<dbReference type="AlphaFoldDB" id="A0A087URE4"/>
<name>A0A087URE4_STEMI</name>
<dbReference type="OrthoDB" id="6419443at2759"/>
<dbReference type="Pfam" id="PF11312">
    <property type="entry name" value="Methyltransf_34"/>
    <property type="match status" value="1"/>
</dbReference>
<reference evidence="2 3" key="1">
    <citation type="submission" date="2013-11" db="EMBL/GenBank/DDBJ databases">
        <title>Genome sequencing of Stegodyphus mimosarum.</title>
        <authorList>
            <person name="Bechsgaard J."/>
        </authorList>
    </citation>
    <scope>NUCLEOTIDE SEQUENCE [LARGE SCALE GENOMIC DNA]</scope>
</reference>
<feature type="region of interest" description="Disordered" evidence="1">
    <location>
        <begin position="426"/>
        <end position="449"/>
    </location>
</feature>
<dbReference type="InterPro" id="IPR021463">
    <property type="entry name" value="Methyltransf_34"/>
</dbReference>
<protein>
    <submittedName>
        <fullName evidence="2">Uncharacterized protein</fullName>
    </submittedName>
</protein>
<keyword evidence="3" id="KW-1185">Reference proteome</keyword>
<feature type="non-terminal residue" evidence="2">
    <location>
        <position position="449"/>
    </location>
</feature>
<evidence type="ECO:0000313" key="3">
    <source>
        <dbReference type="Proteomes" id="UP000054359"/>
    </source>
</evidence>
<gene>
    <name evidence="2" type="ORF">X975_19928</name>
</gene>
<organism evidence="2 3">
    <name type="scientific">Stegodyphus mimosarum</name>
    <name type="common">African social velvet spider</name>
    <dbReference type="NCBI Taxonomy" id="407821"/>
    <lineage>
        <taxon>Eukaryota</taxon>
        <taxon>Metazoa</taxon>
        <taxon>Ecdysozoa</taxon>
        <taxon>Arthropoda</taxon>
        <taxon>Chelicerata</taxon>
        <taxon>Arachnida</taxon>
        <taxon>Araneae</taxon>
        <taxon>Araneomorphae</taxon>
        <taxon>Entelegynae</taxon>
        <taxon>Eresoidea</taxon>
        <taxon>Eresidae</taxon>
        <taxon>Stegodyphus</taxon>
    </lineage>
</organism>
<accession>A0A087URE4</accession>